<reference evidence="3" key="2">
    <citation type="journal article" date="2023" name="Commun. Biol.">
        <title>Intrasexual cuticular hydrocarbon dimorphism in a wasp sheds light on hydrocarbon biosynthesis genes in Hymenoptera.</title>
        <authorList>
            <person name="Moris V.C."/>
            <person name="Podsiadlowski L."/>
            <person name="Martin S."/>
            <person name="Oeyen J.P."/>
            <person name="Donath A."/>
            <person name="Petersen M."/>
            <person name="Wilbrandt J."/>
            <person name="Misof B."/>
            <person name="Liedtke D."/>
            <person name="Thamm M."/>
            <person name="Scheiner R."/>
            <person name="Schmitt T."/>
            <person name="Niehuis O."/>
        </authorList>
    </citation>
    <scope>NUCLEOTIDE SEQUENCE</scope>
    <source>
        <strain evidence="3">GBR_01_08_01A</strain>
    </source>
</reference>
<keyword evidence="1" id="KW-0863">Zinc-finger</keyword>
<keyword evidence="1" id="KW-0479">Metal-binding</keyword>
<dbReference type="EMBL" id="JAIFRP010000547">
    <property type="protein sequence ID" value="KAK2578130.1"/>
    <property type="molecule type" value="Genomic_DNA"/>
</dbReference>
<dbReference type="InterPro" id="IPR036875">
    <property type="entry name" value="Znf_CCHC_sf"/>
</dbReference>
<name>A0AAD9RE95_9HYME</name>
<gene>
    <name evidence="3" type="ORF">KPH14_012593</name>
</gene>
<evidence type="ECO:0000313" key="4">
    <source>
        <dbReference type="Proteomes" id="UP001258017"/>
    </source>
</evidence>
<dbReference type="GO" id="GO:0003676">
    <property type="term" value="F:nucleic acid binding"/>
    <property type="evidence" value="ECO:0007669"/>
    <property type="project" value="InterPro"/>
</dbReference>
<keyword evidence="4" id="KW-1185">Reference proteome</keyword>
<organism evidence="3 4">
    <name type="scientific">Odynerus spinipes</name>
    <dbReference type="NCBI Taxonomy" id="1348599"/>
    <lineage>
        <taxon>Eukaryota</taxon>
        <taxon>Metazoa</taxon>
        <taxon>Ecdysozoa</taxon>
        <taxon>Arthropoda</taxon>
        <taxon>Hexapoda</taxon>
        <taxon>Insecta</taxon>
        <taxon>Pterygota</taxon>
        <taxon>Neoptera</taxon>
        <taxon>Endopterygota</taxon>
        <taxon>Hymenoptera</taxon>
        <taxon>Apocrita</taxon>
        <taxon>Aculeata</taxon>
        <taxon>Vespoidea</taxon>
        <taxon>Vespidae</taxon>
        <taxon>Eumeninae</taxon>
        <taxon>Odynerus</taxon>
    </lineage>
</organism>
<accession>A0AAD9RE95</accession>
<comment type="caution">
    <text evidence="3">The sequence shown here is derived from an EMBL/GenBank/DDBJ whole genome shotgun (WGS) entry which is preliminary data.</text>
</comment>
<dbReference type="SUPFAM" id="SSF57756">
    <property type="entry name" value="Retrovirus zinc finger-like domains"/>
    <property type="match status" value="1"/>
</dbReference>
<dbReference type="Proteomes" id="UP001258017">
    <property type="component" value="Unassembled WGS sequence"/>
</dbReference>
<evidence type="ECO:0000259" key="2">
    <source>
        <dbReference type="PROSITE" id="PS50158"/>
    </source>
</evidence>
<feature type="domain" description="CCHC-type" evidence="2">
    <location>
        <begin position="86"/>
        <end position="101"/>
    </location>
</feature>
<evidence type="ECO:0000313" key="3">
    <source>
        <dbReference type="EMBL" id="KAK2578130.1"/>
    </source>
</evidence>
<dbReference type="Gene3D" id="2.40.70.10">
    <property type="entry name" value="Acid Proteases"/>
    <property type="match status" value="1"/>
</dbReference>
<reference evidence="3" key="1">
    <citation type="submission" date="2021-08" db="EMBL/GenBank/DDBJ databases">
        <authorList>
            <person name="Misof B."/>
            <person name="Oliver O."/>
            <person name="Podsiadlowski L."/>
            <person name="Donath A."/>
            <person name="Peters R."/>
            <person name="Mayer C."/>
            <person name="Rust J."/>
            <person name="Gunkel S."/>
            <person name="Lesny P."/>
            <person name="Martin S."/>
            <person name="Oeyen J.P."/>
            <person name="Petersen M."/>
            <person name="Panagiotis P."/>
            <person name="Wilbrandt J."/>
            <person name="Tanja T."/>
        </authorList>
    </citation>
    <scope>NUCLEOTIDE SEQUENCE</scope>
    <source>
        <strain evidence="3">GBR_01_08_01A</strain>
        <tissue evidence="3">Thorax + abdomen</tissue>
    </source>
</reference>
<dbReference type="InterPro" id="IPR021109">
    <property type="entry name" value="Peptidase_aspartic_dom_sf"/>
</dbReference>
<dbReference type="GO" id="GO:0008270">
    <property type="term" value="F:zinc ion binding"/>
    <property type="evidence" value="ECO:0007669"/>
    <property type="project" value="UniProtKB-KW"/>
</dbReference>
<dbReference type="Pfam" id="PF00098">
    <property type="entry name" value="zf-CCHC"/>
    <property type="match status" value="1"/>
</dbReference>
<sequence length="415" mass="46089">MLPNTIYYEKLARCNRAGPLSRYPSPSTLLPDLRSAVHFLQERAPINKGGRDKDRPERGTRPKICFNCKAEEHDASRCNKPKSNICFRCDKPGHYAKDCRSKAIDGAPKRSSSANDVGQVLRIETNQNQSKYFKEARINGNYLKCYVDLGSLCIALRKDAADEMNFTYLEGTFDQLVGYGAGSVTPIGMLTATIAIDGVEARARIYVVPSECQAIPLIIGHSYTEQRHVEIISRPNELVIRRIDDQLLDVVPEENQKTKLWAEKAVVIPNNYVGYVAVHTGLHEQDICLEGGMREDGQLIPRCLLKTDSRGMSVVPVLNVTRGELNIDEGVTIARGEAITLDSGNPKCNTNTEPVKLEEINVGLPRERAEEIASILNNFKELIARNIRQIDCTDKANKGSPQVTTCGYERGVTEG</sequence>
<evidence type="ECO:0000256" key="1">
    <source>
        <dbReference type="PROSITE-ProRule" id="PRU00047"/>
    </source>
</evidence>
<protein>
    <recommendedName>
        <fullName evidence="2">CCHC-type domain-containing protein</fullName>
    </recommendedName>
</protein>
<keyword evidence="1" id="KW-0862">Zinc</keyword>
<dbReference type="Gene3D" id="4.10.60.10">
    <property type="entry name" value="Zinc finger, CCHC-type"/>
    <property type="match status" value="1"/>
</dbReference>
<proteinExistence type="predicted"/>
<dbReference type="SMART" id="SM00343">
    <property type="entry name" value="ZnF_C2HC"/>
    <property type="match status" value="2"/>
</dbReference>
<dbReference type="AlphaFoldDB" id="A0AAD9RE95"/>
<dbReference type="InterPro" id="IPR001878">
    <property type="entry name" value="Znf_CCHC"/>
</dbReference>
<dbReference type="PROSITE" id="PS50158">
    <property type="entry name" value="ZF_CCHC"/>
    <property type="match status" value="1"/>
</dbReference>